<evidence type="ECO:0000313" key="16">
    <source>
        <dbReference type="Proteomes" id="UP000295515"/>
    </source>
</evidence>
<comment type="subcellular location">
    <subcellularLocation>
        <location evidence="1">Cell membrane</location>
        <topology evidence="1">Multi-pass membrane protein</topology>
    </subcellularLocation>
</comment>
<evidence type="ECO:0000259" key="13">
    <source>
        <dbReference type="PROSITE" id="PS51098"/>
    </source>
</evidence>
<dbReference type="Pfam" id="PF02378">
    <property type="entry name" value="PTS_EIIC"/>
    <property type="match status" value="1"/>
</dbReference>
<evidence type="ECO:0000256" key="11">
    <source>
        <dbReference type="PROSITE-ProRule" id="PRU00421"/>
    </source>
</evidence>
<protein>
    <submittedName>
        <fullName evidence="15">PTS system N-acetylglucosamine-specific IIB component (Glc family) /PTS system N-acetylglucosamine-specific IIC component (Glc family)</fullName>
    </submittedName>
</protein>
<feature type="domain" description="PTS EIIB type-1" evidence="13">
    <location>
        <begin position="408"/>
        <end position="486"/>
    </location>
</feature>
<keyword evidence="9 12" id="KW-1133">Transmembrane helix</keyword>
<feature type="transmembrane region" description="Helical" evidence="12">
    <location>
        <begin position="244"/>
        <end position="264"/>
    </location>
</feature>
<dbReference type="InterPro" id="IPR003352">
    <property type="entry name" value="PTS_EIIC"/>
</dbReference>
<dbReference type="Pfam" id="PF00367">
    <property type="entry name" value="PTS_EIIB"/>
    <property type="match status" value="1"/>
</dbReference>
<feature type="transmembrane region" description="Helical" evidence="12">
    <location>
        <begin position="327"/>
        <end position="346"/>
    </location>
</feature>
<dbReference type="GO" id="GO:0015764">
    <property type="term" value="P:N-acetylglucosamine transport"/>
    <property type="evidence" value="ECO:0007669"/>
    <property type="project" value="TreeGrafter"/>
</dbReference>
<gene>
    <name evidence="15" type="ORF">EDD60_13023</name>
</gene>
<dbReference type="Proteomes" id="UP000295515">
    <property type="component" value="Unassembled WGS sequence"/>
</dbReference>
<dbReference type="Gene3D" id="3.30.1360.60">
    <property type="entry name" value="Glucose permease domain IIB"/>
    <property type="match status" value="1"/>
</dbReference>
<keyword evidence="16" id="KW-1185">Reference proteome</keyword>
<evidence type="ECO:0000256" key="3">
    <source>
        <dbReference type="ARBA" id="ARBA00022475"/>
    </source>
</evidence>
<accession>A0A4R3YLI7</accession>
<evidence type="ECO:0000256" key="5">
    <source>
        <dbReference type="ARBA" id="ARBA00022679"/>
    </source>
</evidence>
<sequence length="486" mass="53668">MKYLQRLGKSLMLPVSIMPIAAILKGIGYWIDPVGWGANNVIAAFLIESGGVIIDNLPLLFAIGIAIGMVEDKDAMLVMSAVVSYMIINKLLSAKTVSLLMDIPLKEVPIAFNNSSNALIGIMIGLMCAFYYQKFHHIQLPQSLSFFGGKRFVPIICSATTLLISALFLVIWPNLFNAFIMFGEFMSKLGPFGAALYGFFNRLLIPTGLHHALNSVFWFDVAGIDDIGKFWGRVSGGVVGVTGMYQAGFFPIMMFGLPGAAVAIYKCARKEKRKQVGAILLSAAFASFLTGVTEPLEFTFMFAAPSLYFIHALLTGVFMYIAATFKWIAGFGFSAGFIDYVLSIKAPFAHDILMLIPLGIVCFLIYYLLFRFMIVHYRLMTPGREIEENIIQVEKPQYHYEVNQLDYDDMAIILIEALGGASNIVFVDSCLTRLRIDLKDMSCIDENKILAVGASGIVKLGKDSLQIILGIDVEFIVDVMKEILGR</sequence>
<dbReference type="PANTHER" id="PTHR30009">
    <property type="entry name" value="CYTOCHROME C-TYPE SYNTHESIS PROTEIN AND PTS TRANSMEMBRANE COMPONENT"/>
    <property type="match status" value="1"/>
</dbReference>
<dbReference type="GO" id="GO:0019866">
    <property type="term" value="C:organelle inner membrane"/>
    <property type="evidence" value="ECO:0007669"/>
    <property type="project" value="InterPro"/>
</dbReference>
<dbReference type="PANTHER" id="PTHR30009:SF4">
    <property type="entry name" value="PTS SYSTEM N-ACETYLGLUCOSAMINE-SPECIFIC EIICBA COMPONENT"/>
    <property type="match status" value="1"/>
</dbReference>
<dbReference type="SUPFAM" id="SSF55604">
    <property type="entry name" value="Glucose permease domain IIB"/>
    <property type="match status" value="1"/>
</dbReference>
<dbReference type="EMBL" id="SMCQ01000030">
    <property type="protein sequence ID" value="TCV91673.1"/>
    <property type="molecule type" value="Genomic_DNA"/>
</dbReference>
<dbReference type="InterPro" id="IPR013013">
    <property type="entry name" value="PTS_EIIC_1"/>
</dbReference>
<evidence type="ECO:0000256" key="1">
    <source>
        <dbReference type="ARBA" id="ARBA00004651"/>
    </source>
</evidence>
<keyword evidence="6" id="KW-0598">Phosphotransferase system</keyword>
<evidence type="ECO:0000256" key="9">
    <source>
        <dbReference type="ARBA" id="ARBA00022989"/>
    </source>
</evidence>
<dbReference type="GO" id="GO:0090563">
    <property type="term" value="F:protein-phosphocysteine-sugar phosphotransferase activity"/>
    <property type="evidence" value="ECO:0007669"/>
    <property type="project" value="TreeGrafter"/>
</dbReference>
<dbReference type="NCBIfam" id="TIGR01998">
    <property type="entry name" value="PTS-II-BC-nag"/>
    <property type="match status" value="1"/>
</dbReference>
<dbReference type="PROSITE" id="PS51098">
    <property type="entry name" value="PTS_EIIB_TYPE_1"/>
    <property type="match status" value="1"/>
</dbReference>
<evidence type="ECO:0000256" key="2">
    <source>
        <dbReference type="ARBA" id="ARBA00022448"/>
    </source>
</evidence>
<dbReference type="AlphaFoldDB" id="A0A4R3YLI7"/>
<feature type="transmembrane region" description="Helical" evidence="12">
    <location>
        <begin position="178"/>
        <end position="200"/>
    </location>
</feature>
<proteinExistence type="predicted"/>
<feature type="transmembrane region" description="Helical" evidence="12">
    <location>
        <begin position="298"/>
        <end position="320"/>
    </location>
</feature>
<organism evidence="15 16">
    <name type="scientific">Longibaculum muris</name>
    <dbReference type="NCBI Taxonomy" id="1796628"/>
    <lineage>
        <taxon>Bacteria</taxon>
        <taxon>Bacillati</taxon>
        <taxon>Bacillota</taxon>
        <taxon>Erysipelotrichia</taxon>
        <taxon>Erysipelotrichales</taxon>
        <taxon>Coprobacillaceae</taxon>
        <taxon>Longibaculum</taxon>
    </lineage>
</organism>
<dbReference type="PROSITE" id="PS01035">
    <property type="entry name" value="PTS_EIIB_TYPE_1_CYS"/>
    <property type="match status" value="1"/>
</dbReference>
<evidence type="ECO:0000256" key="10">
    <source>
        <dbReference type="ARBA" id="ARBA00023136"/>
    </source>
</evidence>
<feature type="transmembrane region" description="Helical" evidence="12">
    <location>
        <begin position="43"/>
        <end position="68"/>
    </location>
</feature>
<comment type="caution">
    <text evidence="15">The sequence shown here is derived from an EMBL/GenBank/DDBJ whole genome shotgun (WGS) entry which is preliminary data.</text>
</comment>
<dbReference type="InterPro" id="IPR036878">
    <property type="entry name" value="Glu_permease_IIB"/>
</dbReference>
<dbReference type="GeneID" id="98916641"/>
<dbReference type="RefSeq" id="WP_243646692.1">
    <property type="nucleotide sequence ID" value="NZ_JANKBF010000022.1"/>
</dbReference>
<keyword evidence="8" id="KW-0418">Kinase</keyword>
<evidence type="ECO:0000256" key="8">
    <source>
        <dbReference type="ARBA" id="ARBA00022777"/>
    </source>
</evidence>
<feature type="domain" description="PTS EIIC type-1" evidence="14">
    <location>
        <begin position="1"/>
        <end position="386"/>
    </location>
</feature>
<dbReference type="GO" id="GO:0009401">
    <property type="term" value="P:phosphoenolpyruvate-dependent sugar phosphotransferase system"/>
    <property type="evidence" value="ECO:0007669"/>
    <property type="project" value="UniProtKB-KW"/>
</dbReference>
<evidence type="ECO:0000313" key="15">
    <source>
        <dbReference type="EMBL" id="TCV91673.1"/>
    </source>
</evidence>
<dbReference type="InterPro" id="IPR050429">
    <property type="entry name" value="PTS_Glucose_EIICBA"/>
</dbReference>
<keyword evidence="2" id="KW-0813">Transport</keyword>
<dbReference type="GO" id="GO:0015572">
    <property type="term" value="F:N-acetylglucosamine transmembrane transporter activity"/>
    <property type="evidence" value="ECO:0007669"/>
    <property type="project" value="InterPro"/>
</dbReference>
<feature type="transmembrane region" description="Helical" evidence="12">
    <location>
        <begin position="276"/>
        <end position="292"/>
    </location>
</feature>
<feature type="transmembrane region" description="Helical" evidence="12">
    <location>
        <begin position="12"/>
        <end position="31"/>
    </location>
</feature>
<keyword evidence="10 12" id="KW-0472">Membrane</keyword>
<reference evidence="15 16" key="1">
    <citation type="submission" date="2019-03" db="EMBL/GenBank/DDBJ databases">
        <title>Genomic Encyclopedia of Type Strains, Phase IV (KMG-IV): sequencing the most valuable type-strain genomes for metagenomic binning, comparative biology and taxonomic classification.</title>
        <authorList>
            <person name="Goeker M."/>
        </authorList>
    </citation>
    <scope>NUCLEOTIDE SEQUENCE [LARGE SCALE GENOMIC DNA]</scope>
    <source>
        <strain evidence="15 16">DSM 29487</strain>
    </source>
</reference>
<dbReference type="InterPro" id="IPR010974">
    <property type="entry name" value="PTS_IIBC_nag"/>
</dbReference>
<dbReference type="InterPro" id="IPR018113">
    <property type="entry name" value="PTrfase_EIIB_Cys"/>
</dbReference>
<feature type="transmembrane region" description="Helical" evidence="12">
    <location>
        <begin position="352"/>
        <end position="370"/>
    </location>
</feature>
<evidence type="ECO:0000256" key="6">
    <source>
        <dbReference type="ARBA" id="ARBA00022683"/>
    </source>
</evidence>
<dbReference type="CDD" id="cd00212">
    <property type="entry name" value="PTS_IIB_glc"/>
    <property type="match status" value="1"/>
</dbReference>
<dbReference type="PROSITE" id="PS51103">
    <property type="entry name" value="PTS_EIIC_TYPE_1"/>
    <property type="match status" value="1"/>
</dbReference>
<keyword evidence="3" id="KW-1003">Cell membrane</keyword>
<keyword evidence="4" id="KW-0762">Sugar transport</keyword>
<evidence type="ECO:0000256" key="7">
    <source>
        <dbReference type="ARBA" id="ARBA00022692"/>
    </source>
</evidence>
<name>A0A4R3YLI7_9FIRM</name>
<feature type="transmembrane region" description="Helical" evidence="12">
    <location>
        <begin position="112"/>
        <end position="132"/>
    </location>
</feature>
<evidence type="ECO:0000256" key="12">
    <source>
        <dbReference type="SAM" id="Phobius"/>
    </source>
</evidence>
<evidence type="ECO:0000256" key="4">
    <source>
        <dbReference type="ARBA" id="ARBA00022597"/>
    </source>
</evidence>
<dbReference type="GO" id="GO:0008982">
    <property type="term" value="F:protein-N(PI)-phosphohistidine-sugar phosphotransferase activity"/>
    <property type="evidence" value="ECO:0007669"/>
    <property type="project" value="InterPro"/>
</dbReference>
<keyword evidence="7 12" id="KW-0812">Transmembrane</keyword>
<dbReference type="GO" id="GO:0016301">
    <property type="term" value="F:kinase activity"/>
    <property type="evidence" value="ECO:0007669"/>
    <property type="project" value="UniProtKB-KW"/>
</dbReference>
<dbReference type="InterPro" id="IPR001996">
    <property type="entry name" value="PTS_IIB_1"/>
</dbReference>
<evidence type="ECO:0000259" key="14">
    <source>
        <dbReference type="PROSITE" id="PS51103"/>
    </source>
</evidence>
<keyword evidence="5" id="KW-0808">Transferase</keyword>
<feature type="transmembrane region" description="Helical" evidence="12">
    <location>
        <begin position="152"/>
        <end position="172"/>
    </location>
</feature>
<dbReference type="GO" id="GO:0005886">
    <property type="term" value="C:plasma membrane"/>
    <property type="evidence" value="ECO:0007669"/>
    <property type="project" value="UniProtKB-SubCell"/>
</dbReference>
<feature type="active site" description="Phosphocysteine intermediate; for EIIB activity" evidence="11">
    <location>
        <position position="430"/>
    </location>
</feature>